<dbReference type="InterPro" id="IPR009387">
    <property type="entry name" value="HigB-2"/>
</dbReference>
<proteinExistence type="predicted"/>
<dbReference type="Gene3D" id="3.30.2310.20">
    <property type="entry name" value="RelE-like"/>
    <property type="match status" value="1"/>
</dbReference>
<dbReference type="EMBL" id="BMIK01000003">
    <property type="protein sequence ID" value="GGC22343.1"/>
    <property type="molecule type" value="Genomic_DNA"/>
</dbReference>
<protein>
    <recommendedName>
        <fullName evidence="3">Addiction module toxin RelE</fullName>
    </recommendedName>
</protein>
<dbReference type="Proteomes" id="UP000597338">
    <property type="component" value="Unassembled WGS sequence"/>
</dbReference>
<name>A0ABQ1LCE1_9SPHI</name>
<dbReference type="Pfam" id="PF06296">
    <property type="entry name" value="RelE"/>
    <property type="match status" value="1"/>
</dbReference>
<reference evidence="2" key="1">
    <citation type="journal article" date="2019" name="Int. J. Syst. Evol. Microbiol.">
        <title>The Global Catalogue of Microorganisms (GCM) 10K type strain sequencing project: providing services to taxonomists for standard genome sequencing and annotation.</title>
        <authorList>
            <consortium name="The Broad Institute Genomics Platform"/>
            <consortium name="The Broad Institute Genome Sequencing Center for Infectious Disease"/>
            <person name="Wu L."/>
            <person name="Ma J."/>
        </authorList>
    </citation>
    <scope>NUCLEOTIDE SEQUENCE [LARGE SCALE GENOMIC DNA]</scope>
    <source>
        <strain evidence="2">CGMCC 1.15342</strain>
    </source>
</reference>
<gene>
    <name evidence="1" type="ORF">GCM10011386_12850</name>
</gene>
<dbReference type="SUPFAM" id="SSF143011">
    <property type="entry name" value="RelE-like"/>
    <property type="match status" value="1"/>
</dbReference>
<dbReference type="InterPro" id="IPR035093">
    <property type="entry name" value="RelE/ParE_toxin_dom_sf"/>
</dbReference>
<evidence type="ECO:0000313" key="1">
    <source>
        <dbReference type="EMBL" id="GGC22343.1"/>
    </source>
</evidence>
<comment type="caution">
    <text evidence="1">The sequence shown here is derived from an EMBL/GenBank/DDBJ whole genome shotgun (WGS) entry which is preliminary data.</text>
</comment>
<organism evidence="1 2">
    <name type="scientific">Parapedobacter defluvii</name>
    <dbReference type="NCBI Taxonomy" id="2045106"/>
    <lineage>
        <taxon>Bacteria</taxon>
        <taxon>Pseudomonadati</taxon>
        <taxon>Bacteroidota</taxon>
        <taxon>Sphingobacteriia</taxon>
        <taxon>Sphingobacteriales</taxon>
        <taxon>Sphingobacteriaceae</taxon>
        <taxon>Parapedobacter</taxon>
    </lineage>
</organism>
<sequence length="87" mass="9864">MGFEVFFSSTFKRELKRIAKKHRQILKDINQLIDDLAEDPALGTDLGQNVYKIRLAISGTSKGKSGGARVITYIRFTNESVVLRKYT</sequence>
<evidence type="ECO:0008006" key="3">
    <source>
        <dbReference type="Google" id="ProtNLM"/>
    </source>
</evidence>
<accession>A0ABQ1LCE1</accession>
<keyword evidence="2" id="KW-1185">Reference proteome</keyword>
<dbReference type="RefSeq" id="WP_188748725.1">
    <property type="nucleotide sequence ID" value="NZ_BMIK01000003.1"/>
</dbReference>
<evidence type="ECO:0000313" key="2">
    <source>
        <dbReference type="Proteomes" id="UP000597338"/>
    </source>
</evidence>